<evidence type="ECO:0000313" key="1">
    <source>
        <dbReference type="EMBL" id="GIX86286.1"/>
    </source>
</evidence>
<dbReference type="Proteomes" id="UP001054945">
    <property type="component" value="Unassembled WGS sequence"/>
</dbReference>
<dbReference type="EMBL" id="BPLR01021127">
    <property type="protein sequence ID" value="GIX86286.1"/>
    <property type="molecule type" value="Genomic_DNA"/>
</dbReference>
<gene>
    <name evidence="1" type="ORF">CEXT_43521</name>
</gene>
<organism evidence="1 2">
    <name type="scientific">Caerostris extrusa</name>
    <name type="common">Bark spider</name>
    <name type="synonym">Caerostris bankana</name>
    <dbReference type="NCBI Taxonomy" id="172846"/>
    <lineage>
        <taxon>Eukaryota</taxon>
        <taxon>Metazoa</taxon>
        <taxon>Ecdysozoa</taxon>
        <taxon>Arthropoda</taxon>
        <taxon>Chelicerata</taxon>
        <taxon>Arachnida</taxon>
        <taxon>Araneae</taxon>
        <taxon>Araneomorphae</taxon>
        <taxon>Entelegynae</taxon>
        <taxon>Araneoidea</taxon>
        <taxon>Araneidae</taxon>
        <taxon>Caerostris</taxon>
    </lineage>
</organism>
<protein>
    <submittedName>
        <fullName evidence="1">Uncharacterized protein</fullName>
    </submittedName>
</protein>
<dbReference type="AlphaFoldDB" id="A0AAV4NQV9"/>
<sequence>MSSKTYQSASISNLTSEEKQYGIKKKINDFSLPISHSDNDILNCLKSDVCIQHKMNLVDCGVHSRDTITDKACNEEIWMLTNCINKCISRTEKKKLK</sequence>
<proteinExistence type="predicted"/>
<comment type="caution">
    <text evidence="1">The sequence shown here is derived from an EMBL/GenBank/DDBJ whole genome shotgun (WGS) entry which is preliminary data.</text>
</comment>
<reference evidence="1 2" key="1">
    <citation type="submission" date="2021-06" db="EMBL/GenBank/DDBJ databases">
        <title>Caerostris extrusa draft genome.</title>
        <authorList>
            <person name="Kono N."/>
            <person name="Arakawa K."/>
        </authorList>
    </citation>
    <scope>NUCLEOTIDE SEQUENCE [LARGE SCALE GENOMIC DNA]</scope>
</reference>
<keyword evidence="2" id="KW-1185">Reference proteome</keyword>
<accession>A0AAV4NQV9</accession>
<name>A0AAV4NQV9_CAEEX</name>
<evidence type="ECO:0000313" key="2">
    <source>
        <dbReference type="Proteomes" id="UP001054945"/>
    </source>
</evidence>